<reference evidence="4" key="1">
    <citation type="journal article" date="2019" name="Int. J. Syst. Evol. Microbiol.">
        <title>The Global Catalogue of Microorganisms (GCM) 10K type strain sequencing project: providing services to taxonomists for standard genome sequencing and annotation.</title>
        <authorList>
            <consortium name="The Broad Institute Genomics Platform"/>
            <consortium name="The Broad Institute Genome Sequencing Center for Infectious Disease"/>
            <person name="Wu L."/>
            <person name="Ma J."/>
        </authorList>
    </citation>
    <scope>NUCLEOTIDE SEQUENCE [LARGE SCALE GENOMIC DNA]</scope>
    <source>
        <strain evidence="4">CGMCC 4.7277</strain>
    </source>
</reference>
<gene>
    <name evidence="3" type="ORF">ACFPP7_13855</name>
</gene>
<dbReference type="Pfam" id="PF07963">
    <property type="entry name" value="N_methyl"/>
    <property type="match status" value="1"/>
</dbReference>
<dbReference type="Gene3D" id="3.30.700.10">
    <property type="entry name" value="Glycoprotein, Type 4 Pilin"/>
    <property type="match status" value="1"/>
</dbReference>
<dbReference type="Proteomes" id="UP001596084">
    <property type="component" value="Unassembled WGS sequence"/>
</dbReference>
<sequence>MLNPKRRPHNGFTLIELVVVISIIGLLLSLAAPRYFASIERGKEAVQQQNLYSLRDAIDKFFGDTGRYPENLEELVVKRYLRSVPVDPMTEHRDWIALPPPDQNLAGVYDIKSAMNKEANSDASKTLP</sequence>
<dbReference type="RefSeq" id="WP_068835572.1">
    <property type="nucleotide sequence ID" value="NZ_JBHSMX010000021.1"/>
</dbReference>
<organism evidence="3 4">
    <name type="scientific">Polaromonas jejuensis</name>
    <dbReference type="NCBI Taxonomy" id="457502"/>
    <lineage>
        <taxon>Bacteria</taxon>
        <taxon>Pseudomonadati</taxon>
        <taxon>Pseudomonadota</taxon>
        <taxon>Betaproteobacteria</taxon>
        <taxon>Burkholderiales</taxon>
        <taxon>Comamonadaceae</taxon>
        <taxon>Polaromonas</taxon>
    </lineage>
</organism>
<evidence type="ECO:0000313" key="4">
    <source>
        <dbReference type="Proteomes" id="UP001596084"/>
    </source>
</evidence>
<dbReference type="SUPFAM" id="SSF54523">
    <property type="entry name" value="Pili subunits"/>
    <property type="match status" value="1"/>
</dbReference>
<keyword evidence="2" id="KW-0472">Membrane</keyword>
<evidence type="ECO:0000256" key="1">
    <source>
        <dbReference type="ARBA" id="ARBA00022481"/>
    </source>
</evidence>
<evidence type="ECO:0000256" key="2">
    <source>
        <dbReference type="SAM" id="Phobius"/>
    </source>
</evidence>
<evidence type="ECO:0000313" key="3">
    <source>
        <dbReference type="EMBL" id="MFC5521987.1"/>
    </source>
</evidence>
<dbReference type="PANTHER" id="PTHR30093">
    <property type="entry name" value="GENERAL SECRETION PATHWAY PROTEIN G"/>
    <property type="match status" value="1"/>
</dbReference>
<dbReference type="PRINTS" id="PR00813">
    <property type="entry name" value="BCTERIALGSPG"/>
</dbReference>
<name>A0ABW0QEB0_9BURK</name>
<proteinExistence type="predicted"/>
<protein>
    <submittedName>
        <fullName evidence="3">Type II secretion system protein</fullName>
    </submittedName>
</protein>
<dbReference type="NCBIfam" id="TIGR02532">
    <property type="entry name" value="IV_pilin_GFxxxE"/>
    <property type="match status" value="1"/>
</dbReference>
<dbReference type="PANTHER" id="PTHR30093:SF47">
    <property type="entry name" value="TYPE IV PILUS NON-CORE MINOR PILIN PILE"/>
    <property type="match status" value="1"/>
</dbReference>
<dbReference type="InterPro" id="IPR000983">
    <property type="entry name" value="Bac_GSPG_pilin"/>
</dbReference>
<keyword evidence="2" id="KW-1133">Transmembrane helix</keyword>
<keyword evidence="1" id="KW-0488">Methylation</keyword>
<accession>A0ABW0QEB0</accession>
<dbReference type="InterPro" id="IPR012902">
    <property type="entry name" value="N_methyl_site"/>
</dbReference>
<feature type="transmembrane region" description="Helical" evidence="2">
    <location>
        <begin position="12"/>
        <end position="32"/>
    </location>
</feature>
<keyword evidence="2" id="KW-0812">Transmembrane</keyword>
<dbReference type="EMBL" id="JBHSMX010000021">
    <property type="protein sequence ID" value="MFC5521987.1"/>
    <property type="molecule type" value="Genomic_DNA"/>
</dbReference>
<comment type="caution">
    <text evidence="3">The sequence shown here is derived from an EMBL/GenBank/DDBJ whole genome shotgun (WGS) entry which is preliminary data.</text>
</comment>
<dbReference type="InterPro" id="IPR045584">
    <property type="entry name" value="Pilin-like"/>
</dbReference>
<keyword evidence="4" id="KW-1185">Reference proteome</keyword>